<feature type="compositionally biased region" description="Basic and acidic residues" evidence="1">
    <location>
        <begin position="255"/>
        <end position="274"/>
    </location>
</feature>
<dbReference type="AlphaFoldDB" id="A0A0D2Y041"/>
<feature type="region of interest" description="Disordered" evidence="1">
    <location>
        <begin position="125"/>
        <end position="182"/>
    </location>
</feature>
<feature type="compositionally biased region" description="Acidic residues" evidence="1">
    <location>
        <begin position="166"/>
        <end position="178"/>
    </location>
</feature>
<feature type="region of interest" description="Disordered" evidence="1">
    <location>
        <begin position="211"/>
        <end position="285"/>
    </location>
</feature>
<sequence length="548" mass="61302">MVRSLSDESEHDGIGRWFDNDDETVQSPQPISMEEDQELKEIPIDVVGSPKETIAWLTDLRQKTEEVRLLHPVTDVPSVSSVPSLNLSDETMSCSTRSVHNAAGLSTDDETTTMSQRGLATIEYGYDENAQDVASDSSSDSSGSLSPVSCLSPSNTNITSPGSDGSDQDSIESIDDIPESAYESYSAETARMGLQGSYWAYGSDLETSYSDQHHQACDADDDDNSEANESTRREEPTAAEVGSCTGSTEANGLVQHKDQPPKRAAQDDENEHQQVSRAKKSKKQEDSHLRLACPFYKHDPIRYRRCHAHVLKRNSYVKQHLFRCHMQPIHCDICLSIWSNVEELREHRRAQICEKREYIAPDGITPEQERKLRSRLGSQNKSESDQWFELYSILFPYAQKPKSAYLNGELSEDAESLREFIEGRGTNVMMEQLKRSGLILNGENNSRGVDIELQNSLQNALSTMFEGWQNQRRGVDEDDGGRQTKRLKPTPGEFPSNKTQMPVRTDTGSTNTTATMMDDQIEGEQTRPTTSSSQQKGEIVLGLWKSPS</sequence>
<protein>
    <submittedName>
        <fullName evidence="2">Uncharacterized protein</fullName>
    </submittedName>
</protein>
<reference evidence="3" key="1">
    <citation type="journal article" date="2012" name="Mol. Plant Microbe Interact.">
        <title>A highly conserved effector in Fusarium oxysporum is required for full virulence on Arabidopsis.</title>
        <authorList>
            <person name="Thatcher L.F."/>
            <person name="Gardiner D.M."/>
            <person name="Kazan K."/>
            <person name="Manners J."/>
        </authorList>
    </citation>
    <scope>NUCLEOTIDE SEQUENCE [LARGE SCALE GENOMIC DNA]</scope>
    <source>
        <strain evidence="3">Fo5176</strain>
    </source>
</reference>
<feature type="region of interest" description="Disordered" evidence="1">
    <location>
        <begin position="1"/>
        <end position="39"/>
    </location>
</feature>
<dbReference type="PANTHER" id="PTHR38166">
    <property type="entry name" value="C2H2-TYPE DOMAIN-CONTAINING PROTEIN-RELATED"/>
    <property type="match status" value="1"/>
</dbReference>
<reference evidence="2" key="2">
    <citation type="submission" date="2025-08" db="UniProtKB">
        <authorList>
            <consortium name="EnsemblFungi"/>
        </authorList>
    </citation>
    <scope>IDENTIFICATION</scope>
    <source>
        <strain evidence="2">4287 / CBS 123668 / FGSC 9935 / NRRL 34936</strain>
    </source>
</reference>
<feature type="compositionally biased region" description="Basic and acidic residues" evidence="1">
    <location>
        <begin position="1"/>
        <end position="14"/>
    </location>
</feature>
<name>A0A0D2Y041_FUSOF</name>
<feature type="region of interest" description="Disordered" evidence="1">
    <location>
        <begin position="471"/>
        <end position="548"/>
    </location>
</feature>
<dbReference type="Proteomes" id="UP000002489">
    <property type="component" value="Unassembled WGS sequence"/>
</dbReference>
<dbReference type="EnsemblFungi" id="FOXG_09628T0">
    <property type="protein sequence ID" value="FOXG_09628P0"/>
    <property type="gene ID" value="FOXG_09628"/>
</dbReference>
<feature type="compositionally biased region" description="Low complexity" evidence="1">
    <location>
        <begin position="135"/>
        <end position="154"/>
    </location>
</feature>
<dbReference type="VEuPathDB" id="FungiDB:FOXG_09628"/>
<proteinExistence type="predicted"/>
<dbReference type="PANTHER" id="PTHR38166:SF1">
    <property type="entry name" value="C2H2-TYPE DOMAIN-CONTAINING PROTEIN"/>
    <property type="match status" value="1"/>
</dbReference>
<evidence type="ECO:0000256" key="1">
    <source>
        <dbReference type="SAM" id="MobiDB-lite"/>
    </source>
</evidence>
<accession>A0A0D2Y041</accession>
<feature type="compositionally biased region" description="Polar residues" evidence="1">
    <location>
        <begin position="496"/>
        <end position="515"/>
    </location>
</feature>
<evidence type="ECO:0000313" key="2">
    <source>
        <dbReference type="EnsemblFungi" id="FOXG_09628P0"/>
    </source>
</evidence>
<organism evidence="2 3">
    <name type="scientific">Fusarium oxysporum (strain Fo5176)</name>
    <name type="common">Fusarium vascular wilt</name>
    <dbReference type="NCBI Taxonomy" id="660025"/>
    <lineage>
        <taxon>Eukaryota</taxon>
        <taxon>Fungi</taxon>
        <taxon>Dikarya</taxon>
        <taxon>Ascomycota</taxon>
        <taxon>Pezizomycotina</taxon>
        <taxon>Sordariomycetes</taxon>
        <taxon>Hypocreomycetidae</taxon>
        <taxon>Hypocreales</taxon>
        <taxon>Nectriaceae</taxon>
        <taxon>Fusarium</taxon>
        <taxon>Fusarium oxysporum species complex</taxon>
    </lineage>
</organism>
<gene>
    <name evidence="2" type="primary">28951168</name>
</gene>
<feature type="compositionally biased region" description="Polar residues" evidence="1">
    <location>
        <begin position="526"/>
        <end position="536"/>
    </location>
</feature>
<evidence type="ECO:0000313" key="3">
    <source>
        <dbReference type="Proteomes" id="UP000002489"/>
    </source>
</evidence>